<feature type="domain" description="Zn(2)-C6 fungal-type" evidence="6">
    <location>
        <begin position="16"/>
        <end position="46"/>
    </location>
</feature>
<proteinExistence type="predicted"/>
<dbReference type="GO" id="GO:0000981">
    <property type="term" value="F:DNA-binding transcription factor activity, RNA polymerase II-specific"/>
    <property type="evidence" value="ECO:0007669"/>
    <property type="project" value="InterPro"/>
</dbReference>
<evidence type="ECO:0000256" key="4">
    <source>
        <dbReference type="ARBA" id="ARBA00023163"/>
    </source>
</evidence>
<evidence type="ECO:0000256" key="1">
    <source>
        <dbReference type="ARBA" id="ARBA00022723"/>
    </source>
</evidence>
<dbReference type="SMART" id="SM00066">
    <property type="entry name" value="GAL4"/>
    <property type="match status" value="1"/>
</dbReference>
<dbReference type="AlphaFoldDB" id="A0A9P8NIP1"/>
<dbReference type="CDD" id="cd00067">
    <property type="entry name" value="GAL4"/>
    <property type="match status" value="1"/>
</dbReference>
<organism evidence="7 8">
    <name type="scientific">Aspergillus fumigatus</name>
    <name type="common">Neosartorya fumigata</name>
    <dbReference type="NCBI Taxonomy" id="746128"/>
    <lineage>
        <taxon>Eukaryota</taxon>
        <taxon>Fungi</taxon>
        <taxon>Dikarya</taxon>
        <taxon>Ascomycota</taxon>
        <taxon>Pezizomycotina</taxon>
        <taxon>Eurotiomycetes</taxon>
        <taxon>Eurotiomycetidae</taxon>
        <taxon>Eurotiales</taxon>
        <taxon>Aspergillaceae</taxon>
        <taxon>Aspergillus</taxon>
        <taxon>Aspergillus subgen. Fumigati</taxon>
    </lineage>
</organism>
<dbReference type="InterPro" id="IPR002575">
    <property type="entry name" value="Aminoglycoside_PTrfase"/>
</dbReference>
<dbReference type="InterPro" id="IPR036864">
    <property type="entry name" value="Zn2-C6_fun-type_DNA-bd_sf"/>
</dbReference>
<gene>
    <name evidence="7" type="ORF">KXV57_004229</name>
</gene>
<accession>A0A9P8NIP1</accession>
<dbReference type="Pfam" id="PF04082">
    <property type="entry name" value="Fungal_trans"/>
    <property type="match status" value="1"/>
</dbReference>
<dbReference type="PANTHER" id="PTHR46910">
    <property type="entry name" value="TRANSCRIPTION FACTOR PDR1"/>
    <property type="match status" value="1"/>
</dbReference>
<dbReference type="SMART" id="SM00906">
    <property type="entry name" value="Fungal_trans"/>
    <property type="match status" value="1"/>
</dbReference>
<reference evidence="7" key="1">
    <citation type="submission" date="2021-08" db="EMBL/GenBank/DDBJ databases">
        <title>Global Aspergillus fumigatus from environmental and clinical sources.</title>
        <authorList>
            <person name="Barber A."/>
            <person name="Sae-Ong T."/>
        </authorList>
    </citation>
    <scope>NUCLEOTIDE SEQUENCE</scope>
    <source>
        <strain evidence="7">NRZ-2016-071</strain>
    </source>
</reference>
<name>A0A9P8NIP1_ASPFM</name>
<protein>
    <recommendedName>
        <fullName evidence="6">Zn(2)-C6 fungal-type domain-containing protein</fullName>
    </recommendedName>
</protein>
<dbReference type="Pfam" id="PF00172">
    <property type="entry name" value="Zn_clus"/>
    <property type="match status" value="1"/>
</dbReference>
<keyword evidence="2" id="KW-0805">Transcription regulation</keyword>
<dbReference type="SUPFAM" id="SSF56112">
    <property type="entry name" value="Protein kinase-like (PK-like)"/>
    <property type="match status" value="1"/>
</dbReference>
<evidence type="ECO:0000256" key="3">
    <source>
        <dbReference type="ARBA" id="ARBA00023125"/>
    </source>
</evidence>
<keyword evidence="3" id="KW-0238">DNA-binding</keyword>
<evidence type="ECO:0000313" key="7">
    <source>
        <dbReference type="EMBL" id="KAH1907489.1"/>
    </source>
</evidence>
<dbReference type="Gene3D" id="3.30.200.20">
    <property type="entry name" value="Phosphorylase Kinase, domain 1"/>
    <property type="match status" value="1"/>
</dbReference>
<dbReference type="Gene3D" id="4.10.240.10">
    <property type="entry name" value="Zn(2)-C6 fungal-type DNA-binding domain"/>
    <property type="match status" value="1"/>
</dbReference>
<comment type="caution">
    <text evidence="7">The sequence shown here is derived from an EMBL/GenBank/DDBJ whole genome shotgun (WGS) entry which is preliminary data.</text>
</comment>
<dbReference type="GO" id="GO:0008270">
    <property type="term" value="F:zinc ion binding"/>
    <property type="evidence" value="ECO:0007669"/>
    <property type="project" value="InterPro"/>
</dbReference>
<dbReference type="Pfam" id="PF01636">
    <property type="entry name" value="APH"/>
    <property type="match status" value="1"/>
</dbReference>
<dbReference type="Gene3D" id="3.90.1200.10">
    <property type="match status" value="1"/>
</dbReference>
<dbReference type="SUPFAM" id="SSF57701">
    <property type="entry name" value="Zn2/Cys6 DNA-binding domain"/>
    <property type="match status" value="1"/>
</dbReference>
<evidence type="ECO:0000259" key="6">
    <source>
        <dbReference type="PROSITE" id="PS50048"/>
    </source>
</evidence>
<dbReference type="InterPro" id="IPR011009">
    <property type="entry name" value="Kinase-like_dom_sf"/>
</dbReference>
<dbReference type="GO" id="GO:0006351">
    <property type="term" value="P:DNA-templated transcription"/>
    <property type="evidence" value="ECO:0007669"/>
    <property type="project" value="InterPro"/>
</dbReference>
<dbReference type="InterPro" id="IPR007219">
    <property type="entry name" value="XnlR_reg_dom"/>
</dbReference>
<keyword evidence="4" id="KW-0804">Transcription</keyword>
<evidence type="ECO:0000256" key="2">
    <source>
        <dbReference type="ARBA" id="ARBA00023015"/>
    </source>
</evidence>
<dbReference type="CDD" id="cd12148">
    <property type="entry name" value="fungal_TF_MHR"/>
    <property type="match status" value="1"/>
</dbReference>
<dbReference type="PROSITE" id="PS00463">
    <property type="entry name" value="ZN2_CY6_FUNGAL_1"/>
    <property type="match status" value="1"/>
</dbReference>
<dbReference type="InterPro" id="IPR050987">
    <property type="entry name" value="AtrR-like"/>
</dbReference>
<dbReference type="GO" id="GO:0003677">
    <property type="term" value="F:DNA binding"/>
    <property type="evidence" value="ECO:0007669"/>
    <property type="project" value="UniProtKB-KW"/>
</dbReference>
<dbReference type="PANTHER" id="PTHR46910:SF20">
    <property type="entry name" value="ZN(II)2CYS6 TRANSCRIPTION FACTOR (EUROFUNG)-RELATED"/>
    <property type="match status" value="1"/>
</dbReference>
<sequence length="884" mass="100741">MSTTASAPYGGRLRSACDRCRQRKIRCDRAKPACEACHFASTPCIFTPLPIQPRKSVREQLHDTRAEVRRLEEALRAERGFRQSSSPSLHQSPGLVNDLFDSRGFDVTLKAFRWHLAYCTPGFAASIQSDPAFDLEELFDRVADSFDLQFRTKPARVVLPKWPPRHLIDASLEYFASNGLYSIHPVVDIDALTCLLDASDFEGYEIGTNVADRACLAALTAMVTRIRRQEPAFADADPDAYVQAVLSVLPQLMMEHTNVRALETLIILALYIAPLGQPQTAEMLLAMAVRILFNLGAHRTRSTDEDTAHKHQHQHLRALFWTFYAVDKEMSLRKCQPPMINDADCDLTLPDKYVAQSSEHQFFTSELSPKELLYPSDLRLAMLKSRVYHLLYSEQSLSHSRARRLQLIRELDQELNDLKSQFPSACKPDAVVSGSVPDYLIHDLSLRGVNVHLEYYHCLSKIHGASAIGTPALQSLAPPSTSMELCYQAARSTLIYLRRIRHLIFPETFCLRLHWEDGGEDWLIRFPLPGKSMFLDEKVRREAMLVEFVGSRTEIPVPRVIAYGAAHENPTDLGPFIIMAWIEGRKMSEILRKDTPGEDILNPDIDSRTLGLLYSQMAEILLELWKLDFDCIGCLGQDQQSGQYMVDGPPLTLEVNELMRTCGLGNRTPSGVYHSSTDYIASLLQLQSTHLRDQQNSVYDSEDCREKYACRHLMKAIAFDFISQADNQGPFKLFCEDFGPGNVLVDASLRVTGVIDWEFCYAAPLGFAGTRMRKSIKDKSAWFILAARMVSSVDMIYWELLDEFCWRPRSTIAERVHNVTTIPEKHRERERFVRLKIRHLQEYYTELGEESTVEYEEEGFTKPQETFDHGTSEEDYRQVTAYFD</sequence>
<dbReference type="PROSITE" id="PS50048">
    <property type="entry name" value="ZN2_CY6_FUNGAL_2"/>
    <property type="match status" value="1"/>
</dbReference>
<dbReference type="EMBL" id="JAIBSC010000027">
    <property type="protein sequence ID" value="KAH1907489.1"/>
    <property type="molecule type" value="Genomic_DNA"/>
</dbReference>
<evidence type="ECO:0000256" key="5">
    <source>
        <dbReference type="ARBA" id="ARBA00023242"/>
    </source>
</evidence>
<dbReference type="InterPro" id="IPR001138">
    <property type="entry name" value="Zn2Cys6_DnaBD"/>
</dbReference>
<evidence type="ECO:0000313" key="8">
    <source>
        <dbReference type="Proteomes" id="UP000813423"/>
    </source>
</evidence>
<keyword evidence="1" id="KW-0479">Metal-binding</keyword>
<dbReference type="Proteomes" id="UP000813423">
    <property type="component" value="Unassembled WGS sequence"/>
</dbReference>
<keyword evidence="5" id="KW-0539">Nucleus</keyword>